<protein>
    <submittedName>
        <fullName evidence="2">EcoRII-like protein</fullName>
    </submittedName>
</protein>
<reference evidence="2 3" key="1">
    <citation type="submission" date="2019-03" db="EMBL/GenBank/DDBJ databases">
        <title>Genomic Encyclopedia of Type Strains, Phase IV (KMG-IV): sequencing the most valuable type-strain genomes for metagenomic binning, comparative biology and taxonomic classification.</title>
        <authorList>
            <person name="Goeker M."/>
        </authorList>
    </citation>
    <scope>NUCLEOTIDE SEQUENCE [LARGE SCALE GENOMIC DNA]</scope>
    <source>
        <strain evidence="2 3">DSM 15505</strain>
    </source>
</reference>
<gene>
    <name evidence="2" type="ORF">DES49_2673</name>
</gene>
<dbReference type="GO" id="GO:0009307">
    <property type="term" value="P:DNA restriction-modification system"/>
    <property type="evidence" value="ECO:0007669"/>
    <property type="project" value="InterPro"/>
</dbReference>
<sequence>MTRLSEHFSGVSAKRLSIVETSRIVSRQHEFNGTAAMRQYLGRERSIFPARFIYIGDDEEDRLMVDDHVTWYDSREDNPNRSEHRLYFRDNDVMNLAAEGDVMIAALDCEGNMLLVIVRDSSQLLGDVLWLFGLDELPGSTFTTIETAESSHVSDALFYYIAEQAGIQIEEKVSDSWLDLILERFGPVFPRSRQLSALALESLDGEISPVEEPDNTLIRLLDREERMFRELERHIVSNELRSRADTWAENVDDFISFSLGVHNRRKSRAGHSLENHLEWIFTENRLEFQRGVHTENRSKPDFLFPGSAHYQDPNWPADRLTMLGVKTSCKDRWRQVLNEAARIPEKHLLTLQPRISEHQTREMDRANLRLVLPRGLHSTYSTSQQNSLMDLDLFINEVMEKQPA</sequence>
<dbReference type="OrthoDB" id="9797574at2"/>
<dbReference type="GO" id="GO:0009036">
    <property type="term" value="F:type II site-specific deoxyribonuclease activity"/>
    <property type="evidence" value="ECO:0007669"/>
    <property type="project" value="InterPro"/>
</dbReference>
<dbReference type="Gene3D" id="3.40.91.80">
    <property type="match status" value="1"/>
</dbReference>
<organism evidence="2 3">
    <name type="scientific">Halospina denitrificans</name>
    <dbReference type="NCBI Taxonomy" id="332522"/>
    <lineage>
        <taxon>Bacteria</taxon>
        <taxon>Pseudomonadati</taxon>
        <taxon>Pseudomonadota</taxon>
        <taxon>Gammaproteobacteria</taxon>
        <taxon>Halospina</taxon>
    </lineage>
</organism>
<feature type="domain" description="Restriction endonuclease type II EcoRII C-terminal" evidence="1">
    <location>
        <begin position="228"/>
        <end position="395"/>
    </location>
</feature>
<dbReference type="Pfam" id="PF09019">
    <property type="entry name" value="EcoRII-C"/>
    <property type="match status" value="1"/>
</dbReference>
<dbReference type="GO" id="GO:0003677">
    <property type="term" value="F:DNA binding"/>
    <property type="evidence" value="ECO:0007669"/>
    <property type="project" value="InterPro"/>
</dbReference>
<dbReference type="Proteomes" id="UP000295830">
    <property type="component" value="Unassembled WGS sequence"/>
</dbReference>
<accession>A0A4R7JJ31</accession>
<evidence type="ECO:0000313" key="2">
    <source>
        <dbReference type="EMBL" id="TDT37715.1"/>
    </source>
</evidence>
<evidence type="ECO:0000259" key="1">
    <source>
        <dbReference type="Pfam" id="PF09019"/>
    </source>
</evidence>
<dbReference type="InterPro" id="IPR011335">
    <property type="entry name" value="Restrct_endonuc-II-like"/>
</dbReference>
<comment type="caution">
    <text evidence="2">The sequence shown here is derived from an EMBL/GenBank/DDBJ whole genome shotgun (WGS) entry which is preliminary data.</text>
</comment>
<dbReference type="InterPro" id="IPR015109">
    <property type="entry name" value="Restrct_endonuc_II_EcoRII_C"/>
</dbReference>
<dbReference type="EMBL" id="SOAX01000007">
    <property type="protein sequence ID" value="TDT37715.1"/>
    <property type="molecule type" value="Genomic_DNA"/>
</dbReference>
<proteinExistence type="predicted"/>
<dbReference type="AlphaFoldDB" id="A0A4R7JJ31"/>
<keyword evidence="3" id="KW-1185">Reference proteome</keyword>
<dbReference type="SUPFAM" id="SSF52980">
    <property type="entry name" value="Restriction endonuclease-like"/>
    <property type="match status" value="1"/>
</dbReference>
<dbReference type="RefSeq" id="WP_133736913.1">
    <property type="nucleotide sequence ID" value="NZ_SOAX01000007.1"/>
</dbReference>
<evidence type="ECO:0000313" key="3">
    <source>
        <dbReference type="Proteomes" id="UP000295830"/>
    </source>
</evidence>
<dbReference type="InterPro" id="IPR038365">
    <property type="entry name" value="EcoRII_C_sf"/>
</dbReference>
<name>A0A4R7JJ31_9GAMM</name>